<evidence type="ECO:0000256" key="4">
    <source>
        <dbReference type="HAMAP-Rule" id="MF_01411"/>
    </source>
</evidence>
<evidence type="ECO:0000256" key="5">
    <source>
        <dbReference type="SAM" id="MobiDB-lite"/>
    </source>
</evidence>
<dbReference type="InterPro" id="IPR050218">
    <property type="entry name" value="LptD"/>
</dbReference>
<comment type="caution">
    <text evidence="8">The sequence shown here is derived from an EMBL/GenBank/DDBJ whole genome shotgun (WGS) entry which is preliminary data.</text>
</comment>
<comment type="similarity">
    <text evidence="4">Belongs to the LptD family.</text>
</comment>
<dbReference type="Pfam" id="PF04453">
    <property type="entry name" value="LptD"/>
    <property type="match status" value="1"/>
</dbReference>
<feature type="domain" description="Organic solvent tolerance-like N-terminal" evidence="6">
    <location>
        <begin position="50"/>
        <end position="95"/>
    </location>
</feature>
<dbReference type="AlphaFoldDB" id="A0A8J7M6Y5"/>
<keyword evidence="1 4" id="KW-0732">Signal</keyword>
<keyword evidence="2 4" id="KW-0472">Membrane</keyword>
<dbReference type="InterPro" id="IPR005653">
    <property type="entry name" value="OstA-like_N"/>
</dbReference>
<proteinExistence type="inferred from homology"/>
<keyword evidence="9" id="KW-1185">Reference proteome</keyword>
<evidence type="ECO:0000259" key="6">
    <source>
        <dbReference type="Pfam" id="PF03968"/>
    </source>
</evidence>
<evidence type="ECO:0000313" key="8">
    <source>
        <dbReference type="EMBL" id="MBK0398850.1"/>
    </source>
</evidence>
<dbReference type="HAMAP" id="MF_01411">
    <property type="entry name" value="LPS_assembly_LptD"/>
    <property type="match status" value="1"/>
</dbReference>
<dbReference type="PANTHER" id="PTHR30189:SF1">
    <property type="entry name" value="LPS-ASSEMBLY PROTEIN LPTD"/>
    <property type="match status" value="1"/>
</dbReference>
<feature type="compositionally biased region" description="Polar residues" evidence="5">
    <location>
        <begin position="731"/>
        <end position="740"/>
    </location>
</feature>
<dbReference type="InterPro" id="IPR020889">
    <property type="entry name" value="LipoPS_assembly_LptD"/>
</dbReference>
<dbReference type="GO" id="GO:0015920">
    <property type="term" value="P:lipopolysaccharide transport"/>
    <property type="evidence" value="ECO:0007669"/>
    <property type="project" value="InterPro"/>
</dbReference>
<comment type="caution">
    <text evidence="4">Lacks conserved residue(s) required for the propagation of feature annotation.</text>
</comment>
<evidence type="ECO:0000259" key="7">
    <source>
        <dbReference type="Pfam" id="PF04453"/>
    </source>
</evidence>
<feature type="signal peptide" evidence="4">
    <location>
        <begin position="1"/>
        <end position="28"/>
    </location>
</feature>
<sequence precursor="true">MTRRLSSLAAAGLVACIAAAGIASQAFAQSAIEELGAETIDRDQPVALIADEVTYDTNTGRVTARGNVEVYYGDRTLTADEIVYDSRADRIEATGNIVLRDPAGATVYADLADLDAKLRDGLVRGARSVLGERAKLSAVEARRFEERYNALSKAVYSPCDVCEEDPTPLWRIRARKIIHDEEEKTIHYEHATLDVFGVPVAWVPYFQHPDPTVERASGFLVPSFQQSGNYGFGTKIPYYVVIDDRSDMTLTPFFTTEEGVIGEFEYRRVFGTGSFIFSGSVTRTDYTGESSFQGNVDTRGRFDADWLDEGARWGWDISTASDDAYLRRFDFSDNDILTSTVFVRNYWNDGFYDLTGLYFQSLRDNDPAGQIPRVLPEFEARREYADPYLGGEVGFFTATETLFRNNGRDVTRFSLGADWEREEILPVGLALRGFAELRGDVFIVEDDPTRGDFTSARFAPYAGIEARYPLIWEESDGDAAHVIEPIAQFVVAPTGGNGSKYPNEDSQQVEFDETNLFEVSRFSGYDGFEEGTRATFGMRYERVISEGVRVDGTLGRIFRFEDADEFGVGTGLSGMTSDWVGAWSVSLAPYLTVRQRMRVDGDFDINRNEVFADFEYGRVSLSAGYAFLEADPSTGSPSDREEVNALAGLQLTPEWRLSGFLQRDLIADAFVETGGAITFQNECCAVDLFVRRRFTDSDDAPASTSVGVQVRLLTIGTDQTLRRRDPLPRFTSPNLRNSEFAQMGGE</sequence>
<dbReference type="GO" id="GO:1990351">
    <property type="term" value="C:transporter complex"/>
    <property type="evidence" value="ECO:0007669"/>
    <property type="project" value="TreeGrafter"/>
</dbReference>
<feature type="region of interest" description="Disordered" evidence="5">
    <location>
        <begin position="723"/>
        <end position="746"/>
    </location>
</feature>
<gene>
    <name evidence="4" type="primary">lptD</name>
    <name evidence="8" type="ORF">H0I76_06590</name>
</gene>
<accession>A0A8J7M6Y5</accession>
<name>A0A8J7M6Y5_9RHOB</name>
<feature type="chain" id="PRO_5035347105" description="LPS-assembly protein LptD" evidence="4">
    <location>
        <begin position="29"/>
        <end position="746"/>
    </location>
</feature>
<comment type="subcellular location">
    <subcellularLocation>
        <location evidence="4">Cell outer membrane</location>
    </subcellularLocation>
</comment>
<dbReference type="GO" id="GO:0009279">
    <property type="term" value="C:cell outer membrane"/>
    <property type="evidence" value="ECO:0007669"/>
    <property type="project" value="UniProtKB-SubCell"/>
</dbReference>
<dbReference type="Proteomes" id="UP000655420">
    <property type="component" value="Unassembled WGS sequence"/>
</dbReference>
<evidence type="ECO:0000313" key="9">
    <source>
        <dbReference type="Proteomes" id="UP000655420"/>
    </source>
</evidence>
<dbReference type="GO" id="GO:0043165">
    <property type="term" value="P:Gram-negative-bacterium-type cell outer membrane assembly"/>
    <property type="evidence" value="ECO:0007669"/>
    <property type="project" value="UniProtKB-UniRule"/>
</dbReference>
<dbReference type="InterPro" id="IPR007543">
    <property type="entry name" value="LptD_C"/>
</dbReference>
<dbReference type="RefSeq" id="WP_200608529.1">
    <property type="nucleotide sequence ID" value="NZ_JAEHHL010000002.1"/>
</dbReference>
<dbReference type="Gene3D" id="2.60.450.10">
    <property type="entry name" value="Lipopolysaccharide (LPS) transport protein A like domain"/>
    <property type="match status" value="1"/>
</dbReference>
<evidence type="ECO:0000256" key="1">
    <source>
        <dbReference type="ARBA" id="ARBA00022729"/>
    </source>
</evidence>
<protein>
    <recommendedName>
        <fullName evidence="4">LPS-assembly protein LptD</fullName>
    </recommendedName>
</protein>
<dbReference type="PANTHER" id="PTHR30189">
    <property type="entry name" value="LPS-ASSEMBLY PROTEIN"/>
    <property type="match status" value="1"/>
</dbReference>
<reference evidence="8" key="1">
    <citation type="submission" date="2020-12" db="EMBL/GenBank/DDBJ databases">
        <title>Bacterial taxonomy.</title>
        <authorList>
            <person name="Pan X."/>
        </authorList>
    </citation>
    <scope>NUCLEOTIDE SEQUENCE</scope>
    <source>
        <strain evidence="8">M0105</strain>
    </source>
</reference>
<comment type="function">
    <text evidence="4">Involved in the assembly of lipopolysaccharide (LPS) at the surface of the outer membrane.</text>
</comment>
<keyword evidence="3 4" id="KW-0998">Cell outer membrane</keyword>
<comment type="subunit">
    <text evidence="4">Component of the lipopolysaccharide transport and assembly complex.</text>
</comment>
<dbReference type="EMBL" id="JAEHHL010000002">
    <property type="protein sequence ID" value="MBK0398850.1"/>
    <property type="molecule type" value="Genomic_DNA"/>
</dbReference>
<feature type="domain" description="LptD C-terminal" evidence="7">
    <location>
        <begin position="295"/>
        <end position="655"/>
    </location>
</feature>
<dbReference type="Pfam" id="PF03968">
    <property type="entry name" value="LptD_N"/>
    <property type="match status" value="1"/>
</dbReference>
<evidence type="ECO:0000256" key="3">
    <source>
        <dbReference type="ARBA" id="ARBA00023237"/>
    </source>
</evidence>
<evidence type="ECO:0000256" key="2">
    <source>
        <dbReference type="ARBA" id="ARBA00023136"/>
    </source>
</evidence>
<organism evidence="8 9">
    <name type="scientific">Thermohalobaculum xanthum</name>
    <dbReference type="NCBI Taxonomy" id="2753746"/>
    <lineage>
        <taxon>Bacteria</taxon>
        <taxon>Pseudomonadati</taxon>
        <taxon>Pseudomonadota</taxon>
        <taxon>Alphaproteobacteria</taxon>
        <taxon>Rhodobacterales</taxon>
        <taxon>Paracoccaceae</taxon>
        <taxon>Thermohalobaculum</taxon>
    </lineage>
</organism>
<dbReference type="PROSITE" id="PS51257">
    <property type="entry name" value="PROKAR_LIPOPROTEIN"/>
    <property type="match status" value="1"/>
</dbReference>